<dbReference type="Gene3D" id="1.20.5.190">
    <property type="match status" value="1"/>
</dbReference>
<dbReference type="Proteomes" id="UP001152799">
    <property type="component" value="Chromosome 6"/>
</dbReference>
<keyword evidence="5" id="KW-0282">Flagellum</keyword>
<evidence type="ECO:0000256" key="1">
    <source>
        <dbReference type="ARBA" id="ARBA00004611"/>
    </source>
</evidence>
<proteinExistence type="inferred from homology"/>
<evidence type="ECO:0000256" key="4">
    <source>
        <dbReference type="ARBA" id="ARBA00022490"/>
    </source>
</evidence>
<feature type="coiled-coil region" evidence="10">
    <location>
        <begin position="263"/>
        <end position="308"/>
    </location>
</feature>
<evidence type="ECO:0000256" key="9">
    <source>
        <dbReference type="ARBA" id="ARBA00032183"/>
    </source>
</evidence>
<evidence type="ECO:0000256" key="6">
    <source>
        <dbReference type="ARBA" id="ARBA00023069"/>
    </source>
</evidence>
<dbReference type="InterPro" id="IPR042618">
    <property type="entry name" value="IQCG"/>
</dbReference>
<dbReference type="InterPro" id="IPR000048">
    <property type="entry name" value="IQ_motif_EF-hand-BS"/>
</dbReference>
<comment type="similarity">
    <text evidence="2">Belongs to the DRC9 family.</text>
</comment>
<dbReference type="GO" id="GO:0044782">
    <property type="term" value="P:cilium organization"/>
    <property type="evidence" value="ECO:0007669"/>
    <property type="project" value="TreeGrafter"/>
</dbReference>
<dbReference type="AlphaFoldDB" id="A0A9N9MUU5"/>
<dbReference type="EMBL" id="OU892282">
    <property type="protein sequence ID" value="CAG9771085.1"/>
    <property type="molecule type" value="Genomic_DNA"/>
</dbReference>
<evidence type="ECO:0000256" key="3">
    <source>
        <dbReference type="ARBA" id="ARBA00013738"/>
    </source>
</evidence>
<evidence type="ECO:0000256" key="7">
    <source>
        <dbReference type="ARBA" id="ARBA00023212"/>
    </source>
</evidence>
<dbReference type="GO" id="GO:0005737">
    <property type="term" value="C:cytoplasm"/>
    <property type="evidence" value="ECO:0007669"/>
    <property type="project" value="TreeGrafter"/>
</dbReference>
<accession>A0A9N9MUU5</accession>
<protein>
    <recommendedName>
        <fullName evidence="3">Dynein regulatory complex protein 9</fullName>
    </recommendedName>
    <alternativeName>
        <fullName evidence="9">IQ domain-containing protein G</fullName>
    </alternativeName>
</protein>
<reference evidence="12" key="1">
    <citation type="submission" date="2022-01" db="EMBL/GenBank/DDBJ databases">
        <authorList>
            <person name="King R."/>
        </authorList>
    </citation>
    <scope>NUCLEOTIDE SEQUENCE</scope>
</reference>
<keyword evidence="7" id="KW-0206">Cytoskeleton</keyword>
<organism evidence="12 13">
    <name type="scientific">Ceutorhynchus assimilis</name>
    <name type="common">cabbage seed weevil</name>
    <dbReference type="NCBI Taxonomy" id="467358"/>
    <lineage>
        <taxon>Eukaryota</taxon>
        <taxon>Metazoa</taxon>
        <taxon>Ecdysozoa</taxon>
        <taxon>Arthropoda</taxon>
        <taxon>Hexapoda</taxon>
        <taxon>Insecta</taxon>
        <taxon>Pterygota</taxon>
        <taxon>Neoptera</taxon>
        <taxon>Endopterygota</taxon>
        <taxon>Coleoptera</taxon>
        <taxon>Polyphaga</taxon>
        <taxon>Cucujiformia</taxon>
        <taxon>Curculionidae</taxon>
        <taxon>Ceutorhynchinae</taxon>
        <taxon>Ceutorhynchus</taxon>
    </lineage>
</organism>
<dbReference type="PANTHER" id="PTHR14871">
    <property type="entry name" value="DYNEIN REGULATORY COMPLEX PROTEIN 9"/>
    <property type="match status" value="1"/>
</dbReference>
<dbReference type="PANTHER" id="PTHR14871:SF1">
    <property type="entry name" value="DYNEIN REGULATORY COMPLEX PROTEIN 9"/>
    <property type="match status" value="1"/>
</dbReference>
<dbReference type="CDD" id="cd23766">
    <property type="entry name" value="IQCG"/>
    <property type="match status" value="1"/>
</dbReference>
<name>A0A9N9MUU5_9CUCU</name>
<evidence type="ECO:0000256" key="11">
    <source>
        <dbReference type="SAM" id="MobiDB-lite"/>
    </source>
</evidence>
<evidence type="ECO:0000256" key="8">
    <source>
        <dbReference type="ARBA" id="ARBA00023273"/>
    </source>
</evidence>
<keyword evidence="4" id="KW-0963">Cytoplasm</keyword>
<feature type="compositionally biased region" description="Basic residues" evidence="11">
    <location>
        <begin position="359"/>
        <end position="378"/>
    </location>
</feature>
<dbReference type="PROSITE" id="PS50096">
    <property type="entry name" value="IQ"/>
    <property type="match status" value="1"/>
</dbReference>
<dbReference type="GO" id="GO:0031514">
    <property type="term" value="C:motile cilium"/>
    <property type="evidence" value="ECO:0007669"/>
    <property type="project" value="TreeGrafter"/>
</dbReference>
<dbReference type="Pfam" id="PF00612">
    <property type="entry name" value="IQ"/>
    <property type="match status" value="1"/>
</dbReference>
<keyword evidence="6" id="KW-0969">Cilium</keyword>
<keyword evidence="13" id="KW-1185">Reference proteome</keyword>
<evidence type="ECO:0000256" key="2">
    <source>
        <dbReference type="ARBA" id="ARBA00008222"/>
    </source>
</evidence>
<dbReference type="OrthoDB" id="10254713at2759"/>
<keyword evidence="10" id="KW-0175">Coiled coil</keyword>
<comment type="subcellular location">
    <subcellularLocation>
        <location evidence="1">Cytoplasm</location>
        <location evidence="1">Cytoskeleton</location>
        <location evidence="1">Flagellum axoneme</location>
    </subcellularLocation>
</comment>
<sequence>MDLDREDLILSEDYVSTIDNEFINISSEFDVVHFEKIFDVEKSKFVINLIVSVLNECMNELAILRSVNLQNDLGLNPDKLLQYTTVEERYMGQENHAEYRINSTNSNFDKLAKDINMFYVLFKEVCQEIRAYGTYNVMQDTFEIIKRMQKEEEDLLEDEANQEKVIKDLVNCREQERIENIHTIEETNSKIQKLKFLVEDIYIYGQHEVQYFNKWEQSRMEQNILKNKGKEQHYETIISKTNIKMQQENRCDNELERYFEETRNDAMEEIQQWMKQYDEDTEQLESNIAELKINLDEITEQRIIANEKYAKRQAEIDDWLEYRRIKEAKELQRMKEIKAATKIQAWWRGVMFRKQLGPYRKKKKGKGKDKKGKKKGKK</sequence>
<feature type="region of interest" description="Disordered" evidence="11">
    <location>
        <begin position="357"/>
        <end position="378"/>
    </location>
</feature>
<dbReference type="SMART" id="SM00015">
    <property type="entry name" value="IQ"/>
    <property type="match status" value="1"/>
</dbReference>
<gene>
    <name evidence="12" type="ORF">CEUTPL_LOCUS11528</name>
</gene>
<evidence type="ECO:0000313" key="12">
    <source>
        <dbReference type="EMBL" id="CAG9771085.1"/>
    </source>
</evidence>
<evidence type="ECO:0000256" key="10">
    <source>
        <dbReference type="SAM" id="Coils"/>
    </source>
</evidence>
<evidence type="ECO:0000313" key="13">
    <source>
        <dbReference type="Proteomes" id="UP001152799"/>
    </source>
</evidence>
<evidence type="ECO:0000256" key="5">
    <source>
        <dbReference type="ARBA" id="ARBA00022846"/>
    </source>
</evidence>
<keyword evidence="8" id="KW-0966">Cell projection</keyword>